<evidence type="ECO:0000313" key="2">
    <source>
        <dbReference type="Proteomes" id="UP000076154"/>
    </source>
</evidence>
<comment type="caution">
    <text evidence="1">The sequence shown here is derived from an EMBL/GenBank/DDBJ whole genome shotgun (WGS) entry which is preliminary data.</text>
</comment>
<evidence type="ECO:0008006" key="3">
    <source>
        <dbReference type="Google" id="ProtNLM"/>
    </source>
</evidence>
<dbReference type="InterPro" id="IPR014710">
    <property type="entry name" value="RmlC-like_jellyroll"/>
</dbReference>
<organism evidence="1 2">
    <name type="scientific">Hypsizygus marmoreus</name>
    <name type="common">White beech mushroom</name>
    <name type="synonym">Agaricus marmoreus</name>
    <dbReference type="NCBI Taxonomy" id="39966"/>
    <lineage>
        <taxon>Eukaryota</taxon>
        <taxon>Fungi</taxon>
        <taxon>Dikarya</taxon>
        <taxon>Basidiomycota</taxon>
        <taxon>Agaricomycotina</taxon>
        <taxon>Agaricomycetes</taxon>
        <taxon>Agaricomycetidae</taxon>
        <taxon>Agaricales</taxon>
        <taxon>Tricholomatineae</taxon>
        <taxon>Lyophyllaceae</taxon>
        <taxon>Hypsizygus</taxon>
    </lineage>
</organism>
<dbReference type="InterPro" id="IPR011051">
    <property type="entry name" value="RmlC_Cupin_sf"/>
</dbReference>
<evidence type="ECO:0000313" key="1">
    <source>
        <dbReference type="EMBL" id="RDB19775.1"/>
    </source>
</evidence>
<keyword evidence="2" id="KW-1185">Reference proteome</keyword>
<accession>A0A369JH89</accession>
<name>A0A369JH89_HYPMA</name>
<sequence>MHLMSTAGDSAEMTAIMSISELPDTIVYGKGRTMTFLRNDPYITRNRTSGEPDAETLYVPPHWHETHDEIIRVVKGQMEIRLGDTTRMYGPEDGEIRIPKFAIHSLRTLKGVECVFDERTDPMDDEKELFFRNLLSKGKGPTNLLDVMLISYHGDTRPGLPGHFIWLERGLVTLIGGYIAPLLGYELAVKSLKKT</sequence>
<dbReference type="SUPFAM" id="SSF51182">
    <property type="entry name" value="RmlC-like cupins"/>
    <property type="match status" value="1"/>
</dbReference>
<gene>
    <name evidence="1" type="ORF">Hypma_013184</name>
</gene>
<dbReference type="OrthoDB" id="504210at2759"/>
<protein>
    <recommendedName>
        <fullName evidence="3">Cupin 2 conserved barrel domain-containing protein</fullName>
    </recommendedName>
</protein>
<dbReference type="AlphaFoldDB" id="A0A369JH89"/>
<dbReference type="CDD" id="cd02208">
    <property type="entry name" value="cupin_RmlC-like"/>
    <property type="match status" value="1"/>
</dbReference>
<dbReference type="EMBL" id="LUEZ02000076">
    <property type="protein sequence ID" value="RDB19775.1"/>
    <property type="molecule type" value="Genomic_DNA"/>
</dbReference>
<dbReference type="Gene3D" id="2.60.120.10">
    <property type="entry name" value="Jelly Rolls"/>
    <property type="match status" value="1"/>
</dbReference>
<reference evidence="1" key="1">
    <citation type="submission" date="2018-04" db="EMBL/GenBank/DDBJ databases">
        <title>Whole genome sequencing of Hypsizygus marmoreus.</title>
        <authorList>
            <person name="Choi I.-G."/>
            <person name="Min B."/>
            <person name="Kim J.-G."/>
            <person name="Kim S."/>
            <person name="Oh Y.-L."/>
            <person name="Kong W.-S."/>
            <person name="Park H."/>
            <person name="Jeong J."/>
            <person name="Song E.-S."/>
        </authorList>
    </citation>
    <scope>NUCLEOTIDE SEQUENCE [LARGE SCALE GENOMIC DNA]</scope>
    <source>
        <strain evidence="1">51987-8</strain>
    </source>
</reference>
<proteinExistence type="predicted"/>
<dbReference type="Proteomes" id="UP000076154">
    <property type="component" value="Unassembled WGS sequence"/>
</dbReference>
<dbReference type="InParanoid" id="A0A369JH89"/>